<feature type="compositionally biased region" description="Polar residues" evidence="1">
    <location>
        <begin position="106"/>
        <end position="116"/>
    </location>
</feature>
<proteinExistence type="predicted"/>
<accession>A0A834M8S8</accession>
<gene>
    <name evidence="2" type="ORF">GWI33_016303</name>
</gene>
<feature type="region of interest" description="Disordered" evidence="1">
    <location>
        <begin position="103"/>
        <end position="129"/>
    </location>
</feature>
<dbReference type="Proteomes" id="UP000625711">
    <property type="component" value="Unassembled WGS sequence"/>
</dbReference>
<dbReference type="EMBL" id="JAACXV010014065">
    <property type="protein sequence ID" value="KAF7270720.1"/>
    <property type="molecule type" value="Genomic_DNA"/>
</dbReference>
<evidence type="ECO:0000313" key="3">
    <source>
        <dbReference type="Proteomes" id="UP000625711"/>
    </source>
</evidence>
<evidence type="ECO:0000313" key="2">
    <source>
        <dbReference type="EMBL" id="KAF7270720.1"/>
    </source>
</evidence>
<keyword evidence="3" id="KW-1185">Reference proteome</keyword>
<dbReference type="AlphaFoldDB" id="A0A834M8S8"/>
<name>A0A834M8S8_RHYFE</name>
<evidence type="ECO:0000256" key="1">
    <source>
        <dbReference type="SAM" id="MobiDB-lite"/>
    </source>
</evidence>
<organism evidence="2 3">
    <name type="scientific">Rhynchophorus ferrugineus</name>
    <name type="common">Red palm weevil</name>
    <name type="synonym">Curculio ferrugineus</name>
    <dbReference type="NCBI Taxonomy" id="354439"/>
    <lineage>
        <taxon>Eukaryota</taxon>
        <taxon>Metazoa</taxon>
        <taxon>Ecdysozoa</taxon>
        <taxon>Arthropoda</taxon>
        <taxon>Hexapoda</taxon>
        <taxon>Insecta</taxon>
        <taxon>Pterygota</taxon>
        <taxon>Neoptera</taxon>
        <taxon>Endopterygota</taxon>
        <taxon>Coleoptera</taxon>
        <taxon>Polyphaga</taxon>
        <taxon>Cucujiformia</taxon>
        <taxon>Curculionidae</taxon>
        <taxon>Dryophthorinae</taxon>
        <taxon>Rhynchophorus</taxon>
    </lineage>
</organism>
<sequence>MEDVEYLLEQVRKSVTKKDEFAMLTKVTEIKEQLMEQGFLRPLHRISWSTRDDAKGIAVEKDDEASPGAWGRGEKGVSNVKSRDFVDSTNLSPYKISTGHGLKYSLSPSPCRTNSQPPVPRQERASRHSILNPYLVSNQIKMNNDALQHRDKDKYASYVPQ</sequence>
<comment type="caution">
    <text evidence="2">The sequence shown here is derived from an EMBL/GenBank/DDBJ whole genome shotgun (WGS) entry which is preliminary data.</text>
</comment>
<reference evidence="2" key="1">
    <citation type="submission" date="2020-08" db="EMBL/GenBank/DDBJ databases">
        <title>Genome sequencing and assembly of the red palm weevil Rhynchophorus ferrugineus.</title>
        <authorList>
            <person name="Dias G.B."/>
            <person name="Bergman C.M."/>
            <person name="Manee M."/>
        </authorList>
    </citation>
    <scope>NUCLEOTIDE SEQUENCE</scope>
    <source>
        <strain evidence="2">AA-2017</strain>
        <tissue evidence="2">Whole larva</tissue>
    </source>
</reference>
<protein>
    <submittedName>
        <fullName evidence="2">Uncharacterized protein</fullName>
    </submittedName>
</protein>